<protein>
    <submittedName>
        <fullName evidence="2">Uncharacterized protein</fullName>
    </submittedName>
</protein>
<reference evidence="2 3" key="1">
    <citation type="submission" date="2020-02" db="EMBL/GenBank/DDBJ databases">
        <authorList>
            <person name="Zheng R.K."/>
            <person name="Sun C.M."/>
        </authorList>
    </citation>
    <scope>NUCLEOTIDE SEQUENCE [LARGE SCALE GENOMIC DNA]</scope>
    <source>
        <strain evidence="3">rifampicinis</strain>
    </source>
</reference>
<evidence type="ECO:0000256" key="1">
    <source>
        <dbReference type="SAM" id="Phobius"/>
    </source>
</evidence>
<feature type="transmembrane region" description="Helical" evidence="1">
    <location>
        <begin position="26"/>
        <end position="47"/>
    </location>
</feature>
<evidence type="ECO:0000313" key="2">
    <source>
        <dbReference type="EMBL" id="QPC83130.1"/>
    </source>
</evidence>
<dbReference type="AlphaFoldDB" id="A0A7S8IDZ8"/>
<dbReference type="KEGG" id="pmet:G4Y79_01780"/>
<evidence type="ECO:0000313" key="3">
    <source>
        <dbReference type="Proteomes" id="UP000594468"/>
    </source>
</evidence>
<keyword evidence="1" id="KW-0812">Transmembrane</keyword>
<dbReference type="Proteomes" id="UP000594468">
    <property type="component" value="Chromosome"/>
</dbReference>
<sequence>MGDCLLPPVGLGVEFTHQLHRMTNRLALTILLAATIVALGLVMTIYYPPSWEQYAG</sequence>
<dbReference type="EMBL" id="CP062983">
    <property type="protein sequence ID" value="QPC83130.1"/>
    <property type="molecule type" value="Genomic_DNA"/>
</dbReference>
<keyword evidence="3" id="KW-1185">Reference proteome</keyword>
<dbReference type="RefSeq" id="WP_195171199.1">
    <property type="nucleotide sequence ID" value="NZ_CP062983.1"/>
</dbReference>
<name>A0A7S8IDZ8_9CHLR</name>
<proteinExistence type="predicted"/>
<keyword evidence="1" id="KW-1133">Transmembrane helix</keyword>
<organism evidence="2 3">
    <name type="scientific">Phototrophicus methaneseepsis</name>
    <dbReference type="NCBI Taxonomy" id="2710758"/>
    <lineage>
        <taxon>Bacteria</taxon>
        <taxon>Bacillati</taxon>
        <taxon>Chloroflexota</taxon>
        <taxon>Candidatus Thermofontia</taxon>
        <taxon>Phototrophicales</taxon>
        <taxon>Phototrophicaceae</taxon>
        <taxon>Phototrophicus</taxon>
    </lineage>
</organism>
<gene>
    <name evidence="2" type="ORF">G4Y79_01780</name>
</gene>
<accession>A0A7S8IDZ8</accession>
<keyword evidence="1" id="KW-0472">Membrane</keyword>